<name>A0A9P6HXK9_9PEZI</name>
<dbReference type="GeneID" id="62166332"/>
<comment type="caution">
    <text evidence="2">The sequence shown here is derived from an EMBL/GenBank/DDBJ whole genome shotgun (WGS) entry which is preliminary data.</text>
</comment>
<dbReference type="AlphaFoldDB" id="A0A9P6HXK9"/>
<protein>
    <submittedName>
        <fullName evidence="2">Uncharacterized protein</fullName>
    </submittedName>
</protein>
<reference evidence="2" key="2">
    <citation type="submission" date="2020-11" db="EMBL/GenBank/DDBJ databases">
        <title>Whole genome sequencing of Colletotrichum sp.</title>
        <authorList>
            <person name="Li H."/>
        </authorList>
    </citation>
    <scope>NUCLEOTIDE SEQUENCE</scope>
    <source>
        <strain evidence="2">CkLH20</strain>
    </source>
</reference>
<keyword evidence="3" id="KW-1185">Reference proteome</keyword>
<gene>
    <name evidence="2" type="ORF">CkaCkLH20_10544</name>
</gene>
<dbReference type="Proteomes" id="UP000781932">
    <property type="component" value="Unassembled WGS sequence"/>
</dbReference>
<dbReference type="OrthoDB" id="4267316at2759"/>
<proteinExistence type="predicted"/>
<evidence type="ECO:0000256" key="1">
    <source>
        <dbReference type="SAM" id="MobiDB-lite"/>
    </source>
</evidence>
<evidence type="ECO:0000313" key="3">
    <source>
        <dbReference type="Proteomes" id="UP000781932"/>
    </source>
</evidence>
<accession>A0A9P6HXK9</accession>
<feature type="compositionally biased region" description="Polar residues" evidence="1">
    <location>
        <begin position="481"/>
        <end position="491"/>
    </location>
</feature>
<evidence type="ECO:0000313" key="2">
    <source>
        <dbReference type="EMBL" id="KAF9871912.1"/>
    </source>
</evidence>
<reference evidence="2" key="1">
    <citation type="submission" date="2020-03" db="EMBL/GenBank/DDBJ databases">
        <authorList>
            <person name="He L."/>
        </authorList>
    </citation>
    <scope>NUCLEOTIDE SEQUENCE</scope>
    <source>
        <strain evidence="2">CkLH20</strain>
    </source>
</reference>
<feature type="compositionally biased region" description="Basic and acidic residues" evidence="1">
    <location>
        <begin position="508"/>
        <end position="518"/>
    </location>
</feature>
<feature type="compositionally biased region" description="Basic and acidic residues" evidence="1">
    <location>
        <begin position="465"/>
        <end position="477"/>
    </location>
</feature>
<dbReference type="EMBL" id="JAATWM020000041">
    <property type="protein sequence ID" value="KAF9871912.1"/>
    <property type="molecule type" value="Genomic_DNA"/>
</dbReference>
<sequence>MSGPAVAAALRWYEDKPKLNLVPHLEADDPQGSSQLPQPEAEIEDTIAEHSVNFKTQDRSDQNSHVIVRIEKRVHGGPDRATQSFLGKVIKTPSAAHNVDSKDRAKIYLGQFLLVKVIDAEFFQVDPEYAYMVTPASQRADERFVEEASALRHLHGKEFTGFPHIIPRFYGTWVHETGEGNSKRDIRVILTEYIWGHSIEFLSNYQRREGCLIPLAGEQDLPTAHDKSEPLVVDERTRLRILKHLLDDYVELLRTGVKRTGLQARQIMITLNDDDGNKLPQPRPMLLRHKLTRVSSATVWARMQEWSAENPCAKFDKPLHPFEICTWDFISDLVGWLPEEWRRRENAFMYEGWLLLEFGRIGEDGEDSSVQEYSTLATKDLIMKCTGMSDSYREKRLKAATVYCRKLEKQARLYRDELEKHANQPPEQSTGSKRSADSPPATRRASKRLRPQSVISDPASSNSDEGSRRSDSDHSEYRPPSTKQPAKSGQPQAFDEKYDLIYGGCPEELEKSTGDPSKDQLAAPSADQPMVGDDMTDIVHHQMMAP</sequence>
<feature type="compositionally biased region" description="Polar residues" evidence="1">
    <location>
        <begin position="453"/>
        <end position="464"/>
    </location>
</feature>
<dbReference type="RefSeq" id="XP_038741373.1">
    <property type="nucleotide sequence ID" value="XM_038893258.1"/>
</dbReference>
<organism evidence="2 3">
    <name type="scientific">Colletotrichum karsti</name>
    <dbReference type="NCBI Taxonomy" id="1095194"/>
    <lineage>
        <taxon>Eukaryota</taxon>
        <taxon>Fungi</taxon>
        <taxon>Dikarya</taxon>
        <taxon>Ascomycota</taxon>
        <taxon>Pezizomycotina</taxon>
        <taxon>Sordariomycetes</taxon>
        <taxon>Hypocreomycetidae</taxon>
        <taxon>Glomerellales</taxon>
        <taxon>Glomerellaceae</taxon>
        <taxon>Colletotrichum</taxon>
        <taxon>Colletotrichum boninense species complex</taxon>
    </lineage>
</organism>
<feature type="region of interest" description="Disordered" evidence="1">
    <location>
        <begin position="419"/>
        <end position="546"/>
    </location>
</feature>